<keyword evidence="2" id="KW-1185">Reference proteome</keyword>
<dbReference type="Proteomes" id="UP001143856">
    <property type="component" value="Unassembled WGS sequence"/>
</dbReference>
<evidence type="ECO:0000313" key="1">
    <source>
        <dbReference type="EMBL" id="KAJ2994576.1"/>
    </source>
</evidence>
<protein>
    <submittedName>
        <fullName evidence="1">Uncharacterized protein</fullName>
    </submittedName>
</protein>
<sequence length="70" mass="7672">MSEDYTAGCVITQPSMPIVTRQRRKPDYRDGVESSDAVPVGSDVLRHPGFGKAIDVTSVAARWHGIEVEE</sequence>
<name>A0ACC1PKD4_9PEZI</name>
<gene>
    <name evidence="1" type="ORF">NUW58_g1517</name>
</gene>
<reference evidence="1" key="1">
    <citation type="submission" date="2022-10" db="EMBL/GenBank/DDBJ databases">
        <title>Genome Sequence of Xylaria curta.</title>
        <authorList>
            <person name="Buettner E."/>
        </authorList>
    </citation>
    <scope>NUCLEOTIDE SEQUENCE</scope>
    <source>
        <strain evidence="1">Babe10</strain>
    </source>
</reference>
<comment type="caution">
    <text evidence="1">The sequence shown here is derived from an EMBL/GenBank/DDBJ whole genome shotgun (WGS) entry which is preliminary data.</text>
</comment>
<evidence type="ECO:0000313" key="2">
    <source>
        <dbReference type="Proteomes" id="UP001143856"/>
    </source>
</evidence>
<accession>A0ACC1PKD4</accession>
<dbReference type="EMBL" id="JAPDGR010000166">
    <property type="protein sequence ID" value="KAJ2994576.1"/>
    <property type="molecule type" value="Genomic_DNA"/>
</dbReference>
<organism evidence="1 2">
    <name type="scientific">Xylaria curta</name>
    <dbReference type="NCBI Taxonomy" id="42375"/>
    <lineage>
        <taxon>Eukaryota</taxon>
        <taxon>Fungi</taxon>
        <taxon>Dikarya</taxon>
        <taxon>Ascomycota</taxon>
        <taxon>Pezizomycotina</taxon>
        <taxon>Sordariomycetes</taxon>
        <taxon>Xylariomycetidae</taxon>
        <taxon>Xylariales</taxon>
        <taxon>Xylariaceae</taxon>
        <taxon>Xylaria</taxon>
    </lineage>
</organism>
<proteinExistence type="predicted"/>